<keyword evidence="2" id="KW-1185">Reference proteome</keyword>
<dbReference type="AlphaFoldDB" id="A0A226F483"/>
<dbReference type="OrthoDB" id="1729737at2759"/>
<name>A0A226F483_FOLCA</name>
<evidence type="ECO:0000313" key="2">
    <source>
        <dbReference type="Proteomes" id="UP000198287"/>
    </source>
</evidence>
<dbReference type="EMBL" id="LNIX01000001">
    <property type="protein sequence ID" value="OXA63726.1"/>
    <property type="molecule type" value="Genomic_DNA"/>
</dbReference>
<reference evidence="1 2" key="1">
    <citation type="submission" date="2015-12" db="EMBL/GenBank/DDBJ databases">
        <title>The genome of Folsomia candida.</title>
        <authorList>
            <person name="Faddeeva A."/>
            <person name="Derks M.F."/>
            <person name="Anvar Y."/>
            <person name="Smit S."/>
            <person name="Van Straalen N."/>
            <person name="Roelofs D."/>
        </authorList>
    </citation>
    <scope>NUCLEOTIDE SEQUENCE [LARGE SCALE GENOMIC DNA]</scope>
    <source>
        <strain evidence="1 2">VU population</strain>
        <tissue evidence="1">Whole body</tissue>
    </source>
</reference>
<gene>
    <name evidence="1" type="ORF">Fcan01_01315</name>
</gene>
<dbReference type="Proteomes" id="UP000198287">
    <property type="component" value="Unassembled WGS sequence"/>
</dbReference>
<sequence>MANLANDEKQMFALVGLQSFNGSFKLTQPLCELLGISAPRIQEECHKKGWNEEAWTTAVVLAYLVKKMRHLEGDWDLIAEKSKAWLAQCHASTTEEMFKNALSIF</sequence>
<evidence type="ECO:0000313" key="1">
    <source>
        <dbReference type="EMBL" id="OXA63726.1"/>
    </source>
</evidence>
<proteinExistence type="predicted"/>
<protein>
    <submittedName>
        <fullName evidence="1">von Willebrand factor A domain-containing protein 5A</fullName>
    </submittedName>
</protein>
<organism evidence="1 2">
    <name type="scientific">Folsomia candida</name>
    <name type="common">Springtail</name>
    <dbReference type="NCBI Taxonomy" id="158441"/>
    <lineage>
        <taxon>Eukaryota</taxon>
        <taxon>Metazoa</taxon>
        <taxon>Ecdysozoa</taxon>
        <taxon>Arthropoda</taxon>
        <taxon>Hexapoda</taxon>
        <taxon>Collembola</taxon>
        <taxon>Entomobryomorpha</taxon>
        <taxon>Isotomoidea</taxon>
        <taxon>Isotomidae</taxon>
        <taxon>Proisotominae</taxon>
        <taxon>Folsomia</taxon>
    </lineage>
</organism>
<accession>A0A226F483</accession>
<comment type="caution">
    <text evidence="1">The sequence shown here is derived from an EMBL/GenBank/DDBJ whole genome shotgun (WGS) entry which is preliminary data.</text>
</comment>